<sequence length="209" mass="23073">MKWDAMDNKKYGNVDSLKNQMLVGDGGRRDKAILHMLCVLDGLLDVLVKGVKLVKFLLNLVSSHGWLGLSTQPTYIAVDRWKKKVKALGANGDLSGSRVGVVWMEVGGGIVRARVVSRVVVKVVLVVLIGWEVEELALEAMEYDDQGMGYKEGLSSCDSWKLVHVRNGIKSVVVHRIILHPLVRIEEGELDDSELEGVEVGDEAFFPHA</sequence>
<name>A0A6L2MD42_TANCI</name>
<protein>
    <submittedName>
        <fullName evidence="1">Uncharacterized protein</fullName>
    </submittedName>
</protein>
<proteinExistence type="predicted"/>
<dbReference type="EMBL" id="BKCJ010006258">
    <property type="protein sequence ID" value="GEU71177.1"/>
    <property type="molecule type" value="Genomic_DNA"/>
</dbReference>
<accession>A0A6L2MD42</accession>
<evidence type="ECO:0000313" key="1">
    <source>
        <dbReference type="EMBL" id="GEU71177.1"/>
    </source>
</evidence>
<gene>
    <name evidence="1" type="ORF">Tci_043155</name>
</gene>
<organism evidence="1">
    <name type="scientific">Tanacetum cinerariifolium</name>
    <name type="common">Dalmatian daisy</name>
    <name type="synonym">Chrysanthemum cinerariifolium</name>
    <dbReference type="NCBI Taxonomy" id="118510"/>
    <lineage>
        <taxon>Eukaryota</taxon>
        <taxon>Viridiplantae</taxon>
        <taxon>Streptophyta</taxon>
        <taxon>Embryophyta</taxon>
        <taxon>Tracheophyta</taxon>
        <taxon>Spermatophyta</taxon>
        <taxon>Magnoliopsida</taxon>
        <taxon>eudicotyledons</taxon>
        <taxon>Gunneridae</taxon>
        <taxon>Pentapetalae</taxon>
        <taxon>asterids</taxon>
        <taxon>campanulids</taxon>
        <taxon>Asterales</taxon>
        <taxon>Asteraceae</taxon>
        <taxon>Asteroideae</taxon>
        <taxon>Anthemideae</taxon>
        <taxon>Anthemidinae</taxon>
        <taxon>Tanacetum</taxon>
    </lineage>
</organism>
<dbReference type="AlphaFoldDB" id="A0A6L2MD42"/>
<comment type="caution">
    <text evidence="1">The sequence shown here is derived from an EMBL/GenBank/DDBJ whole genome shotgun (WGS) entry which is preliminary data.</text>
</comment>
<reference evidence="1" key="1">
    <citation type="journal article" date="2019" name="Sci. Rep.">
        <title>Draft genome of Tanacetum cinerariifolium, the natural source of mosquito coil.</title>
        <authorList>
            <person name="Yamashiro T."/>
            <person name="Shiraishi A."/>
            <person name="Satake H."/>
            <person name="Nakayama K."/>
        </authorList>
    </citation>
    <scope>NUCLEOTIDE SEQUENCE</scope>
</reference>